<protein>
    <submittedName>
        <fullName evidence="2">Uncharacterized protein</fullName>
    </submittedName>
</protein>
<feature type="compositionally biased region" description="Low complexity" evidence="1">
    <location>
        <begin position="95"/>
        <end position="105"/>
    </location>
</feature>
<organism evidence="2 3">
    <name type="scientific">Malus baccata</name>
    <name type="common">Siberian crab apple</name>
    <name type="synonym">Pyrus baccata</name>
    <dbReference type="NCBI Taxonomy" id="106549"/>
    <lineage>
        <taxon>Eukaryota</taxon>
        <taxon>Viridiplantae</taxon>
        <taxon>Streptophyta</taxon>
        <taxon>Embryophyta</taxon>
        <taxon>Tracheophyta</taxon>
        <taxon>Spermatophyta</taxon>
        <taxon>Magnoliopsida</taxon>
        <taxon>eudicotyledons</taxon>
        <taxon>Gunneridae</taxon>
        <taxon>Pentapetalae</taxon>
        <taxon>rosids</taxon>
        <taxon>fabids</taxon>
        <taxon>Rosales</taxon>
        <taxon>Rosaceae</taxon>
        <taxon>Amygdaloideae</taxon>
        <taxon>Maleae</taxon>
        <taxon>Malus</taxon>
    </lineage>
</organism>
<gene>
    <name evidence="2" type="ORF">C1H46_000120</name>
</gene>
<accession>A0A540NT44</accession>
<reference evidence="2 3" key="1">
    <citation type="journal article" date="2019" name="G3 (Bethesda)">
        <title>Sequencing of a Wild Apple (Malus baccata) Genome Unravels the Differences Between Cultivated and Wild Apple Species Regarding Disease Resistance and Cold Tolerance.</title>
        <authorList>
            <person name="Chen X."/>
        </authorList>
    </citation>
    <scope>NUCLEOTIDE SEQUENCE [LARGE SCALE GENOMIC DNA]</scope>
    <source>
        <strain evidence="3">cv. Shandingzi</strain>
        <tissue evidence="2">Leaves</tissue>
    </source>
</reference>
<proteinExistence type="predicted"/>
<feature type="compositionally biased region" description="Polar residues" evidence="1">
    <location>
        <begin position="13"/>
        <end position="28"/>
    </location>
</feature>
<name>A0A540NT44_MALBA</name>
<feature type="compositionally biased region" description="Basic residues" evidence="1">
    <location>
        <begin position="37"/>
        <end position="46"/>
    </location>
</feature>
<feature type="compositionally biased region" description="Polar residues" evidence="1">
    <location>
        <begin position="71"/>
        <end position="83"/>
    </location>
</feature>
<dbReference type="Proteomes" id="UP000315295">
    <property type="component" value="Unassembled WGS sequence"/>
</dbReference>
<evidence type="ECO:0000313" key="3">
    <source>
        <dbReference type="Proteomes" id="UP000315295"/>
    </source>
</evidence>
<evidence type="ECO:0000313" key="2">
    <source>
        <dbReference type="EMBL" id="TQE14201.1"/>
    </source>
</evidence>
<keyword evidence="3" id="KW-1185">Reference proteome</keyword>
<comment type="caution">
    <text evidence="2">The sequence shown here is derived from an EMBL/GenBank/DDBJ whole genome shotgun (WGS) entry which is preliminary data.</text>
</comment>
<sequence>MDATATALFPGSTHESSSAPFLSFTLSAGGSGDGSRSRRRGRRRLGRGQDREYRDRRHRFGDLGSVPEASNLGNQGRTETVPTIRQRSPPPPDTPTARTSSTASSRFWRSRPWPVRCLLSLLSISKRRRRERETDTFKEMNQRIFSVYVFVSHVFPMILL</sequence>
<evidence type="ECO:0000256" key="1">
    <source>
        <dbReference type="SAM" id="MobiDB-lite"/>
    </source>
</evidence>
<dbReference type="AlphaFoldDB" id="A0A540NT44"/>
<dbReference type="EMBL" id="VIEB01000005">
    <property type="protein sequence ID" value="TQE14201.1"/>
    <property type="molecule type" value="Genomic_DNA"/>
</dbReference>
<feature type="region of interest" description="Disordered" evidence="1">
    <location>
        <begin position="1"/>
        <end position="105"/>
    </location>
</feature>